<dbReference type="AlphaFoldDB" id="A0A4Q8AC24"/>
<protein>
    <recommendedName>
        <fullName evidence="3">Tail terminator</fullName>
    </recommendedName>
</protein>
<evidence type="ECO:0000313" key="1">
    <source>
        <dbReference type="EMBL" id="RZU61740.1"/>
    </source>
</evidence>
<reference evidence="1 2" key="1">
    <citation type="submission" date="2019-02" db="EMBL/GenBank/DDBJ databases">
        <title>Sequencing the genomes of 1000 actinobacteria strains.</title>
        <authorList>
            <person name="Klenk H.-P."/>
        </authorList>
    </citation>
    <scope>NUCLEOTIDE SEQUENCE [LARGE SCALE GENOMIC DNA]</scope>
    <source>
        <strain evidence="1 2">DSM 17364</strain>
    </source>
</reference>
<dbReference type="RefSeq" id="WP_130450164.1">
    <property type="nucleotide sequence ID" value="NZ_SHLA01000001.1"/>
</dbReference>
<organism evidence="1 2">
    <name type="scientific">Zhihengliuella halotolerans</name>
    <dbReference type="NCBI Taxonomy" id="370736"/>
    <lineage>
        <taxon>Bacteria</taxon>
        <taxon>Bacillati</taxon>
        <taxon>Actinomycetota</taxon>
        <taxon>Actinomycetes</taxon>
        <taxon>Micrococcales</taxon>
        <taxon>Micrococcaceae</taxon>
        <taxon>Zhihengliuella</taxon>
    </lineage>
</organism>
<gene>
    <name evidence="1" type="ORF">EV380_1318</name>
</gene>
<proteinExistence type="predicted"/>
<sequence>MPELRTDYPHVEQELGAWLTADTGRRVYTTTPPTLEEHLPAYKAVVVGGRDGRSIDRAPLVEVEAFASTRSGAWDAARDADRSLRRLAASGTSNWYVDDVECVFQPAVDDYENPDVVKITATYALTVRPIRA</sequence>
<evidence type="ECO:0000313" key="2">
    <source>
        <dbReference type="Proteomes" id="UP000292685"/>
    </source>
</evidence>
<dbReference type="EMBL" id="SHLA01000001">
    <property type="protein sequence ID" value="RZU61740.1"/>
    <property type="molecule type" value="Genomic_DNA"/>
</dbReference>
<name>A0A4Q8AC24_9MICC</name>
<accession>A0A4Q8AC24</accession>
<keyword evidence="2" id="KW-1185">Reference proteome</keyword>
<evidence type="ECO:0008006" key="3">
    <source>
        <dbReference type="Google" id="ProtNLM"/>
    </source>
</evidence>
<dbReference type="Proteomes" id="UP000292685">
    <property type="component" value="Unassembled WGS sequence"/>
</dbReference>
<comment type="caution">
    <text evidence="1">The sequence shown here is derived from an EMBL/GenBank/DDBJ whole genome shotgun (WGS) entry which is preliminary data.</text>
</comment>